<sequence length="252" mass="27365">MHRGDATKSPLNLVLVVLDLSPEGKKIFDLEKVCGLSGLRVERPHEKHTLRQCHRCQLYGHSALHCQSRPRCVKCLGDHGTSECTRTRDSPEPPSCILCGQAGHPANYRGCPAAPRPKRKVGKGNAQKGTRKVPNKPAFVAAPPPVVNHWTGLPTTEAFPPLRTRAPVMAGLPSATPAPALAPISKGPSGPSAHHSIAEDLALATKFAKNLPFDLQEVQLLARKLRQVSESTQPSLRDQMDHAYLLQILRSL</sequence>
<proteinExistence type="predicted"/>
<dbReference type="Proteomes" id="UP000824533">
    <property type="component" value="Linkage Group LG15"/>
</dbReference>
<evidence type="ECO:0000313" key="2">
    <source>
        <dbReference type="Proteomes" id="UP000824533"/>
    </source>
</evidence>
<dbReference type="EMBL" id="CM034401">
    <property type="protein sequence ID" value="KAJ0175544.1"/>
    <property type="molecule type" value="Genomic_DNA"/>
</dbReference>
<evidence type="ECO:0000313" key="1">
    <source>
        <dbReference type="EMBL" id="KAJ0175544.1"/>
    </source>
</evidence>
<keyword evidence="2" id="KW-1185">Reference proteome</keyword>
<comment type="caution">
    <text evidence="1">The sequence shown here is derived from an EMBL/GenBank/DDBJ whole genome shotgun (WGS) entry which is preliminary data.</text>
</comment>
<gene>
    <name evidence="1" type="ORF">K1T71_008703</name>
</gene>
<organism evidence="1 2">
    <name type="scientific">Dendrolimus kikuchii</name>
    <dbReference type="NCBI Taxonomy" id="765133"/>
    <lineage>
        <taxon>Eukaryota</taxon>
        <taxon>Metazoa</taxon>
        <taxon>Ecdysozoa</taxon>
        <taxon>Arthropoda</taxon>
        <taxon>Hexapoda</taxon>
        <taxon>Insecta</taxon>
        <taxon>Pterygota</taxon>
        <taxon>Neoptera</taxon>
        <taxon>Endopterygota</taxon>
        <taxon>Lepidoptera</taxon>
        <taxon>Glossata</taxon>
        <taxon>Ditrysia</taxon>
        <taxon>Bombycoidea</taxon>
        <taxon>Lasiocampidae</taxon>
        <taxon>Dendrolimus</taxon>
    </lineage>
</organism>
<reference evidence="1 2" key="1">
    <citation type="journal article" date="2021" name="Front. Genet.">
        <title>Chromosome-Level Genome Assembly Reveals Significant Gene Expansion in the Toll and IMD Signaling Pathways of Dendrolimus kikuchii.</title>
        <authorList>
            <person name="Zhou J."/>
            <person name="Wu P."/>
            <person name="Xiong Z."/>
            <person name="Liu N."/>
            <person name="Zhao N."/>
            <person name="Ji M."/>
            <person name="Qiu Y."/>
            <person name="Yang B."/>
        </authorList>
    </citation>
    <scope>NUCLEOTIDE SEQUENCE [LARGE SCALE GENOMIC DNA]</scope>
    <source>
        <strain evidence="1">Ann1</strain>
    </source>
</reference>
<accession>A0ACC1CV24</accession>
<protein>
    <submittedName>
        <fullName evidence="1">Uncharacterized protein</fullName>
    </submittedName>
</protein>
<name>A0ACC1CV24_9NEOP</name>